<dbReference type="Proteomes" id="UP000092462">
    <property type="component" value="Unassembled WGS sequence"/>
</dbReference>
<proteinExistence type="predicted"/>
<dbReference type="AlphaFoldDB" id="A0A1B0CZM0"/>
<keyword evidence="2" id="KW-1185">Reference proteome</keyword>
<dbReference type="InterPro" id="IPR001763">
    <property type="entry name" value="Rhodanese-like_dom"/>
</dbReference>
<dbReference type="Pfam" id="PF00581">
    <property type="entry name" value="Rhodanese"/>
    <property type="match status" value="1"/>
</dbReference>
<dbReference type="EMBL" id="AJVK01020858">
    <property type="status" value="NOT_ANNOTATED_CDS"/>
    <property type="molecule type" value="Genomic_DNA"/>
</dbReference>
<dbReference type="VEuPathDB" id="VectorBase:PPAI000542"/>
<dbReference type="VEuPathDB" id="VectorBase:PPAPM1_008729"/>
<evidence type="ECO:0000313" key="1">
    <source>
        <dbReference type="EnsemblMetazoa" id="PPAI000542-PA"/>
    </source>
</evidence>
<dbReference type="InterPro" id="IPR036873">
    <property type="entry name" value="Rhodanese-like_dom_sf"/>
</dbReference>
<dbReference type="PROSITE" id="PS50206">
    <property type="entry name" value="RHODANESE_3"/>
    <property type="match status" value="1"/>
</dbReference>
<reference evidence="1" key="1">
    <citation type="submission" date="2022-08" db="UniProtKB">
        <authorList>
            <consortium name="EnsemblMetazoa"/>
        </authorList>
    </citation>
    <scope>IDENTIFICATION</scope>
    <source>
        <strain evidence="1">Israel</strain>
    </source>
</reference>
<dbReference type="Gene3D" id="3.40.250.10">
    <property type="entry name" value="Rhodanese-like domain"/>
    <property type="match status" value="1"/>
</dbReference>
<dbReference type="SUPFAM" id="SSF52821">
    <property type="entry name" value="Rhodanese/Cell cycle control phosphatase"/>
    <property type="match status" value="1"/>
</dbReference>
<name>A0A1B0CZM0_PHLPP</name>
<dbReference type="EnsemblMetazoa" id="PPAI000542-RA">
    <property type="protein sequence ID" value="PPAI000542-PA"/>
    <property type="gene ID" value="PPAI000542"/>
</dbReference>
<evidence type="ECO:0000313" key="2">
    <source>
        <dbReference type="Proteomes" id="UP000092462"/>
    </source>
</evidence>
<accession>A0A1B0CZM0</accession>
<organism evidence="1 2">
    <name type="scientific">Phlebotomus papatasi</name>
    <name type="common">Sandfly</name>
    <dbReference type="NCBI Taxonomy" id="29031"/>
    <lineage>
        <taxon>Eukaryota</taxon>
        <taxon>Metazoa</taxon>
        <taxon>Ecdysozoa</taxon>
        <taxon>Arthropoda</taxon>
        <taxon>Hexapoda</taxon>
        <taxon>Insecta</taxon>
        <taxon>Pterygota</taxon>
        <taxon>Neoptera</taxon>
        <taxon>Endopterygota</taxon>
        <taxon>Diptera</taxon>
        <taxon>Nematocera</taxon>
        <taxon>Psychodoidea</taxon>
        <taxon>Psychodidae</taxon>
        <taxon>Phlebotomus</taxon>
        <taxon>Phlebotomus</taxon>
    </lineage>
</organism>
<protein>
    <submittedName>
        <fullName evidence="1">Uncharacterized protein</fullName>
    </submittedName>
</protein>
<sequence>MNISIDDIKSKKIEQIAEKLESKNLPIFVICRRGNDSQKAVKRLREFIKGENAPRDVIGGLHAWTKKIDATFPIY</sequence>